<gene>
    <name evidence="1" type="ORF">FQV37_327</name>
</gene>
<dbReference type="RefSeq" id="WP_277342683.1">
    <property type="nucleotide sequence ID" value="NZ_VZIZ01000013.1"/>
</dbReference>
<organism evidence="1 2">
    <name type="scientific">Psychrobacter nivimaris</name>
    <dbReference type="NCBI Taxonomy" id="281738"/>
    <lineage>
        <taxon>Bacteria</taxon>
        <taxon>Pseudomonadati</taxon>
        <taxon>Pseudomonadota</taxon>
        <taxon>Gammaproteobacteria</taxon>
        <taxon>Moraxellales</taxon>
        <taxon>Moraxellaceae</taxon>
        <taxon>Psychrobacter</taxon>
    </lineage>
</organism>
<keyword evidence="2" id="KW-1185">Reference proteome</keyword>
<dbReference type="Proteomes" id="UP000471465">
    <property type="component" value="Unassembled WGS sequence"/>
</dbReference>
<protein>
    <submittedName>
        <fullName evidence="1">Uncharacterized protein</fullName>
    </submittedName>
</protein>
<accession>A0A6N7BZT8</accession>
<dbReference type="EMBL" id="VZIZ01000013">
    <property type="protein sequence ID" value="KAF0569134.1"/>
    <property type="molecule type" value="Genomic_DNA"/>
</dbReference>
<dbReference type="AlphaFoldDB" id="A0A6N7BZT8"/>
<name>A0A6N7BZT8_9GAMM</name>
<sequence length="40" mass="4901">MNLQNIIWMTLWLEHFLQNAELVEELPFGWCVYCEAVDWD</sequence>
<comment type="caution">
    <text evidence="1">The sequence shown here is derived from an EMBL/GenBank/DDBJ whole genome shotgun (WGS) entry which is preliminary data.</text>
</comment>
<reference evidence="1 2" key="1">
    <citation type="submission" date="2019-09" db="EMBL/GenBank/DDBJ databases">
        <title>Draft genome sequence of Psychrobacter nivimaris LAMA 639, in search for biotechnological relevant genes.</title>
        <authorList>
            <person name="Lima A.O.S."/>
            <person name="Staloch B.E.K."/>
            <person name="Freitas R.C."/>
            <person name="Niero H."/>
            <person name="Silva M.A.C."/>
        </authorList>
    </citation>
    <scope>NUCLEOTIDE SEQUENCE [LARGE SCALE GENOMIC DNA]</scope>
    <source>
        <strain evidence="1 2">LAMA 639</strain>
    </source>
</reference>
<evidence type="ECO:0000313" key="1">
    <source>
        <dbReference type="EMBL" id="KAF0569134.1"/>
    </source>
</evidence>
<evidence type="ECO:0000313" key="2">
    <source>
        <dbReference type="Proteomes" id="UP000471465"/>
    </source>
</evidence>
<proteinExistence type="predicted"/>